<reference evidence="5 6" key="1">
    <citation type="journal article" date="2008" name="Nature">
        <title>The genome of the model beetle and pest Tribolium castaneum.</title>
        <authorList>
            <consortium name="Tribolium Genome Sequencing Consortium"/>
            <person name="Richards S."/>
            <person name="Gibbs R.A."/>
            <person name="Weinstock G.M."/>
            <person name="Brown S.J."/>
            <person name="Denell R."/>
            <person name="Beeman R.W."/>
            <person name="Gibbs R."/>
            <person name="Beeman R.W."/>
            <person name="Brown S.J."/>
            <person name="Bucher G."/>
            <person name="Friedrich M."/>
            <person name="Grimmelikhuijzen C.J."/>
            <person name="Klingler M."/>
            <person name="Lorenzen M."/>
            <person name="Richards S."/>
            <person name="Roth S."/>
            <person name="Schroder R."/>
            <person name="Tautz D."/>
            <person name="Zdobnov E.M."/>
            <person name="Muzny D."/>
            <person name="Gibbs R.A."/>
            <person name="Weinstock G.M."/>
            <person name="Attaway T."/>
            <person name="Bell S."/>
            <person name="Buhay C.J."/>
            <person name="Chandrabose M.N."/>
            <person name="Chavez D."/>
            <person name="Clerk-Blankenburg K.P."/>
            <person name="Cree A."/>
            <person name="Dao M."/>
            <person name="Davis C."/>
            <person name="Chacko J."/>
            <person name="Dinh H."/>
            <person name="Dugan-Rocha S."/>
            <person name="Fowler G."/>
            <person name="Garner T.T."/>
            <person name="Garnes J."/>
            <person name="Gnirke A."/>
            <person name="Hawes A."/>
            <person name="Hernandez J."/>
            <person name="Hines S."/>
            <person name="Holder M."/>
            <person name="Hume J."/>
            <person name="Jhangiani S.N."/>
            <person name="Joshi V."/>
            <person name="Khan Z.M."/>
            <person name="Jackson L."/>
            <person name="Kovar C."/>
            <person name="Kowis A."/>
            <person name="Lee S."/>
            <person name="Lewis L.R."/>
            <person name="Margolis J."/>
            <person name="Morgan M."/>
            <person name="Nazareth L.V."/>
            <person name="Nguyen N."/>
            <person name="Okwuonu G."/>
            <person name="Parker D."/>
            <person name="Richards S."/>
            <person name="Ruiz S.J."/>
            <person name="Santibanez J."/>
            <person name="Savard J."/>
            <person name="Scherer S.E."/>
            <person name="Schneider B."/>
            <person name="Sodergren E."/>
            <person name="Tautz D."/>
            <person name="Vattahil S."/>
            <person name="Villasana D."/>
            <person name="White C.S."/>
            <person name="Wright R."/>
            <person name="Park Y."/>
            <person name="Beeman R.W."/>
            <person name="Lord J."/>
            <person name="Oppert B."/>
            <person name="Lorenzen M."/>
            <person name="Brown S."/>
            <person name="Wang L."/>
            <person name="Savard J."/>
            <person name="Tautz D."/>
            <person name="Richards S."/>
            <person name="Weinstock G."/>
            <person name="Gibbs R.A."/>
            <person name="Liu Y."/>
            <person name="Worley K."/>
            <person name="Weinstock G."/>
            <person name="Elsik C.G."/>
            <person name="Reese J.T."/>
            <person name="Elhaik E."/>
            <person name="Landan G."/>
            <person name="Graur D."/>
            <person name="Arensburger P."/>
            <person name="Atkinson P."/>
            <person name="Beeman R.W."/>
            <person name="Beidler J."/>
            <person name="Brown S.J."/>
            <person name="Demuth J.P."/>
            <person name="Drury D.W."/>
            <person name="Du Y.Z."/>
            <person name="Fujiwara H."/>
            <person name="Lorenzen M."/>
            <person name="Maselli V."/>
            <person name="Osanai M."/>
            <person name="Park Y."/>
            <person name="Robertson H.M."/>
            <person name="Tu Z."/>
            <person name="Wang J.J."/>
            <person name="Wang S."/>
            <person name="Richards S."/>
            <person name="Song H."/>
            <person name="Zhang L."/>
            <person name="Sodergren E."/>
            <person name="Werner D."/>
            <person name="Stanke M."/>
            <person name="Morgenstern B."/>
            <person name="Solovyev V."/>
            <person name="Kosarev P."/>
            <person name="Brown G."/>
            <person name="Chen H.C."/>
            <person name="Ermolaeva O."/>
            <person name="Hlavina W."/>
            <person name="Kapustin Y."/>
            <person name="Kiryutin B."/>
            <person name="Kitts P."/>
            <person name="Maglott D."/>
            <person name="Pruitt K."/>
            <person name="Sapojnikov V."/>
            <person name="Souvorov A."/>
            <person name="Mackey A.J."/>
            <person name="Waterhouse R.M."/>
            <person name="Wyder S."/>
            <person name="Zdobnov E.M."/>
            <person name="Zdobnov E.M."/>
            <person name="Wyder S."/>
            <person name="Kriventseva E.V."/>
            <person name="Kadowaki T."/>
            <person name="Bork P."/>
            <person name="Aranda M."/>
            <person name="Bao R."/>
            <person name="Beermann A."/>
            <person name="Berns N."/>
            <person name="Bolognesi R."/>
            <person name="Bonneton F."/>
            <person name="Bopp D."/>
            <person name="Brown S.J."/>
            <person name="Bucher G."/>
            <person name="Butts T."/>
            <person name="Chaumot A."/>
            <person name="Denell R.E."/>
            <person name="Ferrier D.E."/>
            <person name="Friedrich M."/>
            <person name="Gordon C.M."/>
            <person name="Jindra M."/>
            <person name="Klingler M."/>
            <person name="Lan Q."/>
            <person name="Lattorff H.M."/>
            <person name="Laudet V."/>
            <person name="von Levetsow C."/>
            <person name="Liu Z."/>
            <person name="Lutz R."/>
            <person name="Lynch J.A."/>
            <person name="da Fonseca R.N."/>
            <person name="Posnien N."/>
            <person name="Reuter R."/>
            <person name="Roth S."/>
            <person name="Savard J."/>
            <person name="Schinko J.B."/>
            <person name="Schmitt C."/>
            <person name="Schoppmeier M."/>
            <person name="Schroder R."/>
            <person name="Shippy T.D."/>
            <person name="Simonnet F."/>
            <person name="Marques-Souza H."/>
            <person name="Tautz D."/>
            <person name="Tomoyasu Y."/>
            <person name="Trauner J."/>
            <person name="Van der Zee M."/>
            <person name="Vervoort M."/>
            <person name="Wittkopp N."/>
            <person name="Wimmer E.A."/>
            <person name="Yang X."/>
            <person name="Jones A.K."/>
            <person name="Sattelle D.B."/>
            <person name="Ebert P.R."/>
            <person name="Nelson D."/>
            <person name="Scott J.G."/>
            <person name="Beeman R.W."/>
            <person name="Muthukrishnan S."/>
            <person name="Kramer K.J."/>
            <person name="Arakane Y."/>
            <person name="Beeman R.W."/>
            <person name="Zhu Q."/>
            <person name="Hogenkamp D."/>
            <person name="Dixit R."/>
            <person name="Oppert B."/>
            <person name="Jiang H."/>
            <person name="Zou Z."/>
            <person name="Marshall J."/>
            <person name="Elpidina E."/>
            <person name="Vinokurov K."/>
            <person name="Oppert C."/>
            <person name="Zou Z."/>
            <person name="Evans J."/>
            <person name="Lu Z."/>
            <person name="Zhao P."/>
            <person name="Sumathipala N."/>
            <person name="Altincicek B."/>
            <person name="Vilcinskas A."/>
            <person name="Williams M."/>
            <person name="Hultmark D."/>
            <person name="Hetru C."/>
            <person name="Jiang H."/>
            <person name="Grimmelikhuijzen C.J."/>
            <person name="Hauser F."/>
            <person name="Cazzamali G."/>
            <person name="Williamson M."/>
            <person name="Park Y."/>
            <person name="Li B."/>
            <person name="Tanaka Y."/>
            <person name="Predel R."/>
            <person name="Neupert S."/>
            <person name="Schachtner J."/>
            <person name="Verleyen P."/>
            <person name="Raible F."/>
            <person name="Bork P."/>
            <person name="Friedrich M."/>
            <person name="Walden K.K."/>
            <person name="Robertson H.M."/>
            <person name="Angeli S."/>
            <person name="Foret S."/>
            <person name="Bucher G."/>
            <person name="Schuetz S."/>
            <person name="Maleszka R."/>
            <person name="Wimmer E.A."/>
            <person name="Beeman R.W."/>
            <person name="Lorenzen M."/>
            <person name="Tomoyasu Y."/>
            <person name="Miller S.C."/>
            <person name="Grossmann D."/>
            <person name="Bucher G."/>
        </authorList>
    </citation>
    <scope>NUCLEOTIDE SEQUENCE [LARGE SCALE GENOMIC DNA]</scope>
    <source>
        <strain evidence="5 6">Georgia GA2</strain>
    </source>
</reference>
<dbReference type="InterPro" id="IPR033906">
    <property type="entry name" value="Lipase_N"/>
</dbReference>
<dbReference type="PANTHER" id="PTHR43157:SF31">
    <property type="entry name" value="PHOSPHATIDYLINOSITOL-GLYCAN BIOSYNTHESIS CLASS F PROTEIN"/>
    <property type="match status" value="1"/>
</dbReference>
<evidence type="ECO:0000256" key="3">
    <source>
        <dbReference type="SAM" id="SignalP"/>
    </source>
</evidence>
<dbReference type="InterPro" id="IPR029058">
    <property type="entry name" value="AB_hydrolase_fold"/>
</dbReference>
<dbReference type="SUPFAM" id="SSF53474">
    <property type="entry name" value="alpha/beta-Hydrolases"/>
    <property type="match status" value="1"/>
</dbReference>
<organism evidence="5 6">
    <name type="scientific">Tribolium castaneum</name>
    <name type="common">Red flour beetle</name>
    <dbReference type="NCBI Taxonomy" id="7070"/>
    <lineage>
        <taxon>Eukaryota</taxon>
        <taxon>Metazoa</taxon>
        <taxon>Ecdysozoa</taxon>
        <taxon>Arthropoda</taxon>
        <taxon>Hexapoda</taxon>
        <taxon>Insecta</taxon>
        <taxon>Pterygota</taxon>
        <taxon>Neoptera</taxon>
        <taxon>Endopterygota</taxon>
        <taxon>Coleoptera</taxon>
        <taxon>Polyphaga</taxon>
        <taxon>Cucujiformia</taxon>
        <taxon>Tenebrionidae</taxon>
        <taxon>Tenebrionidae incertae sedis</taxon>
        <taxon>Tribolium</taxon>
    </lineage>
</organism>
<dbReference type="PRINTS" id="PR00081">
    <property type="entry name" value="GDHRDH"/>
</dbReference>
<keyword evidence="2" id="KW-0472">Membrane</keyword>
<dbReference type="InterPro" id="IPR036291">
    <property type="entry name" value="NAD(P)-bd_dom_sf"/>
</dbReference>
<keyword evidence="3" id="KW-0732">Signal</keyword>
<gene>
    <name evidence="5" type="primary">AUGUSTUS-3.0.2_34279</name>
    <name evidence="5" type="ORF">TcasGA2_TC034279</name>
</gene>
<dbReference type="PANTHER" id="PTHR43157">
    <property type="entry name" value="PHOSPHATIDYLINOSITOL-GLYCAN BIOSYNTHESIS CLASS F PROTEIN-RELATED"/>
    <property type="match status" value="1"/>
</dbReference>
<dbReference type="InterPro" id="IPR002347">
    <property type="entry name" value="SDR_fam"/>
</dbReference>
<feature type="chain" id="PRO_5007299660" description="Lipase domain-containing protein" evidence="3">
    <location>
        <begin position="18"/>
        <end position="983"/>
    </location>
</feature>
<evidence type="ECO:0000313" key="5">
    <source>
        <dbReference type="EMBL" id="KYB25463.1"/>
    </source>
</evidence>
<evidence type="ECO:0000256" key="1">
    <source>
        <dbReference type="ARBA" id="ARBA00023002"/>
    </source>
</evidence>
<name>A0A139WC15_TRICA</name>
<dbReference type="eggNOG" id="KOG1208">
    <property type="taxonomic scope" value="Eukaryota"/>
</dbReference>
<dbReference type="OMA" id="SSMYIGH"/>
<dbReference type="CDD" id="cd05327">
    <property type="entry name" value="retinol-DH_like_SDR_c_like"/>
    <property type="match status" value="2"/>
</dbReference>
<feature type="signal peptide" evidence="3">
    <location>
        <begin position="1"/>
        <end position="17"/>
    </location>
</feature>
<feature type="domain" description="Lipase" evidence="4">
    <location>
        <begin position="71"/>
        <end position="341"/>
    </location>
</feature>
<keyword evidence="6" id="KW-1185">Reference proteome</keyword>
<evidence type="ECO:0000313" key="6">
    <source>
        <dbReference type="Proteomes" id="UP000007266"/>
    </source>
</evidence>
<dbReference type="CDD" id="cd00707">
    <property type="entry name" value="Pancreat_lipase_like"/>
    <property type="match status" value="1"/>
</dbReference>
<reference evidence="5 6" key="2">
    <citation type="journal article" date="2010" name="Nucleic Acids Res.">
        <title>BeetleBase in 2010: revisions to provide comprehensive genomic information for Tribolium castaneum.</title>
        <authorList>
            <person name="Kim H.S."/>
            <person name="Murphy T."/>
            <person name="Xia J."/>
            <person name="Caragea D."/>
            <person name="Park Y."/>
            <person name="Beeman R.W."/>
            <person name="Lorenzen M.D."/>
            <person name="Butcher S."/>
            <person name="Manak J.R."/>
            <person name="Brown S.J."/>
        </authorList>
    </citation>
    <scope>GENOME REANNOTATION</scope>
    <source>
        <strain evidence="5 6">Georgia GA2</strain>
    </source>
</reference>
<dbReference type="SUPFAM" id="SSF51735">
    <property type="entry name" value="NAD(P)-binding Rossmann-fold domains"/>
    <property type="match status" value="2"/>
</dbReference>
<dbReference type="Pfam" id="PF00106">
    <property type="entry name" value="adh_short"/>
    <property type="match status" value="2"/>
</dbReference>
<dbReference type="EMBL" id="KQ971371">
    <property type="protein sequence ID" value="KYB25463.1"/>
    <property type="molecule type" value="Genomic_DNA"/>
</dbReference>
<dbReference type="Gene3D" id="3.40.50.1820">
    <property type="entry name" value="alpha/beta hydrolase"/>
    <property type="match status" value="1"/>
</dbReference>
<keyword evidence="2" id="KW-1133">Transmembrane helix</keyword>
<dbReference type="GO" id="GO:0006629">
    <property type="term" value="P:lipid metabolic process"/>
    <property type="evidence" value="ECO:0007669"/>
    <property type="project" value="InterPro"/>
</dbReference>
<dbReference type="GO" id="GO:0016298">
    <property type="term" value="F:lipase activity"/>
    <property type="evidence" value="ECO:0007669"/>
    <property type="project" value="InterPro"/>
</dbReference>
<keyword evidence="2" id="KW-0812">Transmembrane</keyword>
<dbReference type="PRINTS" id="PR00080">
    <property type="entry name" value="SDRFAMILY"/>
</dbReference>
<feature type="transmembrane region" description="Helical" evidence="2">
    <location>
        <begin position="803"/>
        <end position="824"/>
    </location>
</feature>
<dbReference type="Pfam" id="PF00151">
    <property type="entry name" value="Lipase"/>
    <property type="match status" value="1"/>
</dbReference>
<proteinExistence type="predicted"/>
<dbReference type="AlphaFoldDB" id="A0A139WC15"/>
<protein>
    <recommendedName>
        <fullName evidence="4">Lipase domain-containing protein</fullName>
    </recommendedName>
</protein>
<accession>A0A139WC15</accession>
<keyword evidence="1" id="KW-0560">Oxidoreductase</keyword>
<dbReference type="GO" id="GO:0016491">
    <property type="term" value="F:oxidoreductase activity"/>
    <property type="evidence" value="ECO:0007669"/>
    <property type="project" value="UniProtKB-KW"/>
</dbReference>
<evidence type="ECO:0000259" key="4">
    <source>
        <dbReference type="Pfam" id="PF00151"/>
    </source>
</evidence>
<sequence length="983" mass="110130">MWCLFLFIATFLGVGNLTQNYSREALQEKYPGFGTEWIPVGQKENGELIIGYFDDSDDARFIFPPEPKEVVTFTLYTRQHPEGTKIEDSLEKLEGIFDKSKPSKFVTHGWMSSGSADTCVKIKDGFLKKYDANVFIMDWSEISSNVLYPIPMRATKSVGDFYSEFLNKLVDSGADPKNFHLVGHSLGAHVTGFGARGVKGKVGRVTGLDPALPGFNMGLVEGGHLDKEDADFVDVIHTCAGYLGMSSSIGHADFHPNGGSVPQPGCENIFEMIEACSHGRSWAYFAESLTAEVPFMAYRCDSFENFLHKEECKEEGIPMGDPAPTSARGNYYLRTQSEAPFAVKNIQENTCLVGKTALITGANTGIGYEIALDFAKRGARVILACRNEQKAREACRKIINETGNENVVVKFIDLSSFASVRAFVEDVKRSEDRLNILVNNAAILEVGLNSLTIDGNLLVMQVNYFSPFLLTVLLTDLMRKSKPSRIINLTSVMARVAHGFNVDKINNVEGTLNDYGITKLCMILFTLELAKRLDKSGVTAYSADPGLVDTEIFKQTPRFINLLAQSFKRFFFKTPEEGAQTPIHCSVTKGIEECNGENFIDCQRVKKYAIVENQELTKFWNITEMIVSLKPDEIYKSEDNDKTSISDDYTITSKLCFRQFLFLNKMFYIFVIVFLLIFGVILKIYIKFTTGWCRSKTCLVGKTAIITGANTGIGFETALDFAKRGARVILACRDEKRAEDARYKVIEETGNKNVVVKLINMSSFNSVREFAKEINETEDRLDILVNNAGAGGIGDKKSKDGHVLLMQINYFSSFLLTHLLIGLLKKTKGSRVINVSSMVAKYAKNFDVSNVDKYPGIVTVYYYSKLCNILFTKELARRLEGTEVTTYSLHPGAVKTELYRHAKNGYKLLFQFLTNIFFKTSEEGAQTTIYCSVTKRIEKYSGEHFEDCQKVASYKTVADPDLPKKLWEFTQDIVQLKPDEILT</sequence>
<dbReference type="Proteomes" id="UP000007266">
    <property type="component" value="Linkage group 9"/>
</dbReference>
<dbReference type="InterPro" id="IPR013818">
    <property type="entry name" value="Lipase"/>
</dbReference>
<dbReference type="Gene3D" id="3.40.50.720">
    <property type="entry name" value="NAD(P)-binding Rossmann-like Domain"/>
    <property type="match status" value="2"/>
</dbReference>
<feature type="transmembrane region" description="Helical" evidence="2">
    <location>
        <begin position="666"/>
        <end position="686"/>
    </location>
</feature>
<dbReference type="InParanoid" id="A0A139WC15"/>
<evidence type="ECO:0000256" key="2">
    <source>
        <dbReference type="SAM" id="Phobius"/>
    </source>
</evidence>